<evidence type="ECO:0000256" key="1">
    <source>
        <dbReference type="SAM" id="Phobius"/>
    </source>
</evidence>
<organism evidence="2 3">
    <name type="scientific">Aspergillus minisclerotigenes</name>
    <dbReference type="NCBI Taxonomy" id="656917"/>
    <lineage>
        <taxon>Eukaryota</taxon>
        <taxon>Fungi</taxon>
        <taxon>Dikarya</taxon>
        <taxon>Ascomycota</taxon>
        <taxon>Pezizomycotina</taxon>
        <taxon>Eurotiomycetes</taxon>
        <taxon>Eurotiomycetidae</taxon>
        <taxon>Eurotiales</taxon>
        <taxon>Aspergillaceae</taxon>
        <taxon>Aspergillus</taxon>
        <taxon>Aspergillus subgen. Circumdati</taxon>
    </lineage>
</organism>
<evidence type="ECO:0000313" key="2">
    <source>
        <dbReference type="EMBL" id="KAB8270577.1"/>
    </source>
</evidence>
<accession>A0A5N6IWP3</accession>
<feature type="transmembrane region" description="Helical" evidence="1">
    <location>
        <begin position="24"/>
        <end position="46"/>
    </location>
</feature>
<sequence length="62" mass="7196">MRSKGTFIWLYPLRLPNSIWCLSVYRIGFASSSFSAGYSVAFSFFLKYAWSVRPSRHEPARV</sequence>
<dbReference type="AlphaFoldDB" id="A0A5N6IWP3"/>
<keyword evidence="1" id="KW-1133">Transmembrane helix</keyword>
<protein>
    <submittedName>
        <fullName evidence="2">Uncharacterized protein</fullName>
    </submittedName>
</protein>
<keyword evidence="1" id="KW-0812">Transmembrane</keyword>
<keyword evidence="3" id="KW-1185">Reference proteome</keyword>
<dbReference type="EMBL" id="ML732828">
    <property type="protein sequence ID" value="KAB8270577.1"/>
    <property type="molecule type" value="Genomic_DNA"/>
</dbReference>
<proteinExistence type="predicted"/>
<gene>
    <name evidence="2" type="ORF">BDV30DRAFT_214967</name>
</gene>
<dbReference type="Proteomes" id="UP000326289">
    <property type="component" value="Unassembled WGS sequence"/>
</dbReference>
<evidence type="ECO:0000313" key="3">
    <source>
        <dbReference type="Proteomes" id="UP000326289"/>
    </source>
</evidence>
<keyword evidence="1" id="KW-0472">Membrane</keyword>
<reference evidence="2 3" key="1">
    <citation type="submission" date="2019-04" db="EMBL/GenBank/DDBJ databases">
        <title>Fungal friends and foes A comparative genomics study of 23 Aspergillus species from section Flavi.</title>
        <authorList>
            <consortium name="DOE Joint Genome Institute"/>
            <person name="Kjaerbolling I."/>
            <person name="Vesth T.C."/>
            <person name="Frisvad J.C."/>
            <person name="Nybo J.L."/>
            <person name="Theobald S."/>
            <person name="Kildgaard S."/>
            <person name="Petersen T.I."/>
            <person name="Kuo A."/>
            <person name="Sato A."/>
            <person name="Lyhne E.K."/>
            <person name="Kogle M.E."/>
            <person name="Wiebenga A."/>
            <person name="Kun R.S."/>
            <person name="Lubbers R.J."/>
            <person name="Makela M.R."/>
            <person name="Barry K."/>
            <person name="Chovatia M."/>
            <person name="Clum A."/>
            <person name="Daum C."/>
            <person name="Haridas S."/>
            <person name="He G."/>
            <person name="LaButti K."/>
            <person name="Lipzen A."/>
            <person name="Mondo S."/>
            <person name="Pangilinan J."/>
            <person name="Riley R."/>
            <person name="Salamov A."/>
            <person name="Simmons B.A."/>
            <person name="Magnuson J.K."/>
            <person name="Henrissat B."/>
            <person name="Mortensen U.H."/>
            <person name="Larsen T.O."/>
            <person name="De vries R.P."/>
            <person name="Grigoriev I.V."/>
            <person name="Machida M."/>
            <person name="Baker S.E."/>
            <person name="Andersen M.R."/>
        </authorList>
    </citation>
    <scope>NUCLEOTIDE SEQUENCE [LARGE SCALE GENOMIC DNA]</scope>
    <source>
        <strain evidence="2 3">CBS 117635</strain>
    </source>
</reference>
<name>A0A5N6IWP3_9EURO</name>